<proteinExistence type="predicted"/>
<protein>
    <submittedName>
        <fullName evidence="1">Inverted formin-2</fullName>
    </submittedName>
</protein>
<dbReference type="Gene3D" id="1.25.10.10">
    <property type="entry name" value="Leucine-rich Repeat Variant"/>
    <property type="match status" value="1"/>
</dbReference>
<dbReference type="InterPro" id="IPR016024">
    <property type="entry name" value="ARM-type_fold"/>
</dbReference>
<sequence>MDSSLGLDYIVENKEELIRKFASALDTDNVTVKKQILELLSALCVYSKDGYACTLDALEHYRHNAAEGTNTDTR</sequence>
<dbReference type="AlphaFoldDB" id="K1QQS7"/>
<dbReference type="SUPFAM" id="SSF48371">
    <property type="entry name" value="ARM repeat"/>
    <property type="match status" value="1"/>
</dbReference>
<gene>
    <name evidence="1" type="ORF">CGI_10012195</name>
</gene>
<organism evidence="1">
    <name type="scientific">Magallana gigas</name>
    <name type="common">Pacific oyster</name>
    <name type="synonym">Crassostrea gigas</name>
    <dbReference type="NCBI Taxonomy" id="29159"/>
    <lineage>
        <taxon>Eukaryota</taxon>
        <taxon>Metazoa</taxon>
        <taxon>Spiralia</taxon>
        <taxon>Lophotrochozoa</taxon>
        <taxon>Mollusca</taxon>
        <taxon>Bivalvia</taxon>
        <taxon>Autobranchia</taxon>
        <taxon>Pteriomorphia</taxon>
        <taxon>Ostreida</taxon>
        <taxon>Ostreoidea</taxon>
        <taxon>Ostreidae</taxon>
        <taxon>Magallana</taxon>
    </lineage>
</organism>
<dbReference type="InParanoid" id="K1QQS7"/>
<dbReference type="PANTHER" id="PTHR46345:SF8">
    <property type="entry name" value="FORMIN 3, ISOFORM B"/>
    <property type="match status" value="1"/>
</dbReference>
<accession>K1QQS7</accession>
<name>K1QQS7_MAGGI</name>
<dbReference type="EMBL" id="JH816294">
    <property type="protein sequence ID" value="EKC33494.1"/>
    <property type="molecule type" value="Genomic_DNA"/>
</dbReference>
<dbReference type="PANTHER" id="PTHR46345">
    <property type="entry name" value="INVERTED FORMIN-2"/>
    <property type="match status" value="1"/>
</dbReference>
<evidence type="ECO:0000313" key="1">
    <source>
        <dbReference type="EMBL" id="EKC33494.1"/>
    </source>
</evidence>
<dbReference type="InterPro" id="IPR011989">
    <property type="entry name" value="ARM-like"/>
</dbReference>
<dbReference type="HOGENOM" id="CLU_2929425_0_0_1"/>
<reference evidence="1" key="1">
    <citation type="journal article" date="2012" name="Nature">
        <title>The oyster genome reveals stress adaptation and complexity of shell formation.</title>
        <authorList>
            <person name="Zhang G."/>
            <person name="Fang X."/>
            <person name="Guo X."/>
            <person name="Li L."/>
            <person name="Luo R."/>
            <person name="Xu F."/>
            <person name="Yang P."/>
            <person name="Zhang L."/>
            <person name="Wang X."/>
            <person name="Qi H."/>
            <person name="Xiong Z."/>
            <person name="Que H."/>
            <person name="Xie Y."/>
            <person name="Holland P.W."/>
            <person name="Paps J."/>
            <person name="Zhu Y."/>
            <person name="Wu F."/>
            <person name="Chen Y."/>
            <person name="Wang J."/>
            <person name="Peng C."/>
            <person name="Meng J."/>
            <person name="Yang L."/>
            <person name="Liu J."/>
            <person name="Wen B."/>
            <person name="Zhang N."/>
            <person name="Huang Z."/>
            <person name="Zhu Q."/>
            <person name="Feng Y."/>
            <person name="Mount A."/>
            <person name="Hedgecock D."/>
            <person name="Xu Z."/>
            <person name="Liu Y."/>
            <person name="Domazet-Loso T."/>
            <person name="Du Y."/>
            <person name="Sun X."/>
            <person name="Zhang S."/>
            <person name="Liu B."/>
            <person name="Cheng P."/>
            <person name="Jiang X."/>
            <person name="Li J."/>
            <person name="Fan D."/>
            <person name="Wang W."/>
            <person name="Fu W."/>
            <person name="Wang T."/>
            <person name="Wang B."/>
            <person name="Zhang J."/>
            <person name="Peng Z."/>
            <person name="Li Y."/>
            <person name="Li N."/>
            <person name="Wang J."/>
            <person name="Chen M."/>
            <person name="He Y."/>
            <person name="Tan F."/>
            <person name="Song X."/>
            <person name="Zheng Q."/>
            <person name="Huang R."/>
            <person name="Yang H."/>
            <person name="Du X."/>
            <person name="Chen L."/>
            <person name="Yang M."/>
            <person name="Gaffney P.M."/>
            <person name="Wang S."/>
            <person name="Luo L."/>
            <person name="She Z."/>
            <person name="Ming Y."/>
            <person name="Huang W."/>
            <person name="Zhang S."/>
            <person name="Huang B."/>
            <person name="Zhang Y."/>
            <person name="Qu T."/>
            <person name="Ni P."/>
            <person name="Miao G."/>
            <person name="Wang J."/>
            <person name="Wang Q."/>
            <person name="Steinberg C.E."/>
            <person name="Wang H."/>
            <person name="Li N."/>
            <person name="Qian L."/>
            <person name="Zhang G."/>
            <person name="Li Y."/>
            <person name="Yang H."/>
            <person name="Liu X."/>
            <person name="Wang J."/>
            <person name="Yin Y."/>
            <person name="Wang J."/>
        </authorList>
    </citation>
    <scope>NUCLEOTIDE SEQUENCE [LARGE SCALE GENOMIC DNA]</scope>
    <source>
        <strain evidence="1">05x7-T-G4-1.051#20</strain>
    </source>
</reference>